<keyword evidence="1" id="KW-0677">Repeat</keyword>
<evidence type="ECO:0000256" key="1">
    <source>
        <dbReference type="ARBA" id="ARBA00022737"/>
    </source>
</evidence>
<reference evidence="3" key="1">
    <citation type="submission" date="2022-11" db="EMBL/GenBank/DDBJ databases">
        <title>Centuries of genome instability and evolution in soft-shell clam transmissible cancer (bioRxiv).</title>
        <authorList>
            <person name="Hart S.F.M."/>
            <person name="Yonemitsu M.A."/>
            <person name="Giersch R.M."/>
            <person name="Beal B.F."/>
            <person name="Arriagada G."/>
            <person name="Davis B.W."/>
            <person name="Ostrander E.A."/>
            <person name="Goff S.P."/>
            <person name="Metzger M.J."/>
        </authorList>
    </citation>
    <scope>NUCLEOTIDE SEQUENCE</scope>
    <source>
        <strain evidence="3">MELC-2E11</strain>
        <tissue evidence="3">Siphon/mantle</tissue>
    </source>
</reference>
<dbReference type="InterPro" id="IPR000884">
    <property type="entry name" value="TSP1_rpt"/>
</dbReference>
<evidence type="ECO:0000313" key="4">
    <source>
        <dbReference type="Proteomes" id="UP001164746"/>
    </source>
</evidence>
<proteinExistence type="predicted"/>
<accession>A0ABY7EAE9</accession>
<dbReference type="SUPFAM" id="SSF82895">
    <property type="entry name" value="TSP-1 type 1 repeat"/>
    <property type="match status" value="1"/>
</dbReference>
<dbReference type="Pfam" id="PF00090">
    <property type="entry name" value="TSP_1"/>
    <property type="match status" value="1"/>
</dbReference>
<protein>
    <submittedName>
        <fullName evidence="3">CADN-like protein</fullName>
    </submittedName>
</protein>
<evidence type="ECO:0000256" key="2">
    <source>
        <dbReference type="ARBA" id="ARBA00023157"/>
    </source>
</evidence>
<dbReference type="Proteomes" id="UP001164746">
    <property type="component" value="Chromosome 5"/>
</dbReference>
<gene>
    <name evidence="3" type="ORF">MAR_020758</name>
</gene>
<dbReference type="EMBL" id="CP111016">
    <property type="protein sequence ID" value="WAR05389.1"/>
    <property type="molecule type" value="Genomic_DNA"/>
</dbReference>
<dbReference type="PANTHER" id="PTHR22906:SF21">
    <property type="entry name" value="SEMA DOMAIN-CONTAINING PROTEIN"/>
    <property type="match status" value="1"/>
</dbReference>
<organism evidence="3 4">
    <name type="scientific">Mya arenaria</name>
    <name type="common">Soft-shell clam</name>
    <dbReference type="NCBI Taxonomy" id="6604"/>
    <lineage>
        <taxon>Eukaryota</taxon>
        <taxon>Metazoa</taxon>
        <taxon>Spiralia</taxon>
        <taxon>Lophotrochozoa</taxon>
        <taxon>Mollusca</taxon>
        <taxon>Bivalvia</taxon>
        <taxon>Autobranchia</taxon>
        <taxon>Heteroconchia</taxon>
        <taxon>Euheterodonta</taxon>
        <taxon>Imparidentia</taxon>
        <taxon>Neoheterodontei</taxon>
        <taxon>Myida</taxon>
        <taxon>Myoidea</taxon>
        <taxon>Myidae</taxon>
        <taxon>Mya</taxon>
    </lineage>
</organism>
<dbReference type="Gene3D" id="2.20.100.10">
    <property type="entry name" value="Thrombospondin type-1 (TSP1) repeat"/>
    <property type="match status" value="1"/>
</dbReference>
<dbReference type="SMART" id="SM00209">
    <property type="entry name" value="TSP1"/>
    <property type="match status" value="1"/>
</dbReference>
<dbReference type="InterPro" id="IPR036383">
    <property type="entry name" value="TSP1_rpt_sf"/>
</dbReference>
<sequence length="200" mass="22454">MSENNEYLNDEVLFSLMTVCYKYRKVNDLEKIPSLHITNGNWAEWTKWSSCDITCGNMTQTRRRTCTNPAPNHYGKNCTGPETDIQTCVLQTRVARMAHIQLVWNYRAFIQKSKAYFKASNVPKLCAHSFTVDGVDGNLGVFVQFPVALVCNTGIELVPTQRLLCLEITVLAILTVIRYALYSNAKIVIGRPGVNGANVT</sequence>
<name>A0ABY7EAE9_MYAAR</name>
<dbReference type="PRINTS" id="PR01705">
    <property type="entry name" value="TSP1REPEAT"/>
</dbReference>
<keyword evidence="4" id="KW-1185">Reference proteome</keyword>
<dbReference type="PANTHER" id="PTHR22906">
    <property type="entry name" value="PROPERDIN"/>
    <property type="match status" value="1"/>
</dbReference>
<evidence type="ECO:0000313" key="3">
    <source>
        <dbReference type="EMBL" id="WAR05389.1"/>
    </source>
</evidence>
<dbReference type="PROSITE" id="PS50092">
    <property type="entry name" value="TSP1"/>
    <property type="match status" value="1"/>
</dbReference>
<dbReference type="InterPro" id="IPR052065">
    <property type="entry name" value="Compl_asym_regulator"/>
</dbReference>
<keyword evidence="2" id="KW-1015">Disulfide bond</keyword>